<dbReference type="EMBL" id="JAHBBD010000011">
    <property type="protein sequence ID" value="MBW3082937.1"/>
    <property type="molecule type" value="Genomic_DNA"/>
</dbReference>
<protein>
    <recommendedName>
        <fullName evidence="5">DUF4190 domain-containing protein</fullName>
    </recommendedName>
</protein>
<evidence type="ECO:0008006" key="5">
    <source>
        <dbReference type="Google" id="ProtNLM"/>
    </source>
</evidence>
<feature type="region of interest" description="Disordered" evidence="1">
    <location>
        <begin position="1"/>
        <end position="153"/>
    </location>
</feature>
<dbReference type="Proteomes" id="UP000812844">
    <property type="component" value="Unassembled WGS sequence"/>
</dbReference>
<evidence type="ECO:0000256" key="2">
    <source>
        <dbReference type="SAM" id="Phobius"/>
    </source>
</evidence>
<evidence type="ECO:0000256" key="1">
    <source>
        <dbReference type="SAM" id="MobiDB-lite"/>
    </source>
</evidence>
<keyword evidence="2" id="KW-1133">Transmembrane helix</keyword>
<organism evidence="3 4">
    <name type="scientific">Bifidobacterium phasiani</name>
    <dbReference type="NCBI Taxonomy" id="2834431"/>
    <lineage>
        <taxon>Bacteria</taxon>
        <taxon>Bacillati</taxon>
        <taxon>Actinomycetota</taxon>
        <taxon>Actinomycetes</taxon>
        <taxon>Bifidobacteriales</taxon>
        <taxon>Bifidobacteriaceae</taxon>
        <taxon>Bifidobacterium</taxon>
    </lineage>
</organism>
<keyword evidence="4" id="KW-1185">Reference proteome</keyword>
<feature type="compositionally biased region" description="Basic and acidic residues" evidence="1">
    <location>
        <begin position="51"/>
        <end position="61"/>
    </location>
</feature>
<gene>
    <name evidence="3" type="ORF">KIH73_06055</name>
</gene>
<keyword evidence="2" id="KW-0472">Membrane</keyword>
<evidence type="ECO:0000313" key="3">
    <source>
        <dbReference type="EMBL" id="MBW3082937.1"/>
    </source>
</evidence>
<feature type="compositionally biased region" description="Low complexity" evidence="1">
    <location>
        <begin position="96"/>
        <end position="109"/>
    </location>
</feature>
<dbReference type="RefSeq" id="WP_219081570.1">
    <property type="nucleotide sequence ID" value="NZ_JAHBBD010000011.1"/>
</dbReference>
<name>A0ABS6WB23_9BIFI</name>
<accession>A0ABS6WB23</accession>
<comment type="caution">
    <text evidence="3">The sequence shown here is derived from an EMBL/GenBank/DDBJ whole genome shotgun (WGS) entry which is preliminary data.</text>
</comment>
<reference evidence="3 4" key="1">
    <citation type="submission" date="2021-05" db="EMBL/GenBank/DDBJ databases">
        <title>Phylogenetic classification of ten novel species belonging to the genus Bifidobacterium comprising B. colchicus sp. nov., B. abeli sp. nov., B. bicoloris sp. nov., B. guerezis sp. nov., B. rosaliae sp. nov., B. santillanensis sp. nov., B. argentati sp. nov., B. amazzoni sp. nov., B. pluviali sp. nov., and B. pinnaculum sp. nov.</title>
        <authorList>
            <person name="Lugli G.A."/>
            <person name="Ruiz Garcia L."/>
            <person name="Margolles A."/>
            <person name="Ventura M."/>
        </authorList>
    </citation>
    <scope>NUCLEOTIDE SEQUENCE [LARGE SCALE GENOMIC DNA]</scope>
    <source>
        <strain evidence="3 4">6T3</strain>
    </source>
</reference>
<sequence>MSEPNADPQNPAPDRAPGSAGPEYGGYSQPEFGAMSSQYPSDYDPYVYGRPEPERKDDAKPDASGNVFGPRSGQGDGRQAPANGDPYARGEGRQAYGNPYGQPNQYGQNGSYGQGAYGQDPYGQGPQAQGPYMRNGSGGRPSTGNRGNVDLNDPNQNPLYGHWDVYAILAFVFSFFAIPVLPALMGGLAMWRTRTFHMKGYGLALAAVIINVLYTIASLWLFMNGMSTMDLYQQMLGGTGGSVDDGSLSA</sequence>
<feature type="transmembrane region" description="Helical" evidence="2">
    <location>
        <begin position="203"/>
        <end position="223"/>
    </location>
</feature>
<evidence type="ECO:0000313" key="4">
    <source>
        <dbReference type="Proteomes" id="UP000812844"/>
    </source>
</evidence>
<keyword evidence="2" id="KW-0812">Transmembrane</keyword>
<proteinExistence type="predicted"/>
<feature type="transmembrane region" description="Helical" evidence="2">
    <location>
        <begin position="165"/>
        <end position="191"/>
    </location>
</feature>